<feature type="chain" id="PRO_5021414004" description="Secreted protein" evidence="1">
    <location>
        <begin position="17"/>
        <end position="101"/>
    </location>
</feature>
<reference evidence="2 3" key="1">
    <citation type="journal article" date="2019" name="Nat. Ecol. Evol.">
        <title>Megaphylogeny resolves global patterns of mushroom evolution.</title>
        <authorList>
            <person name="Varga T."/>
            <person name="Krizsan K."/>
            <person name="Foldi C."/>
            <person name="Dima B."/>
            <person name="Sanchez-Garcia M."/>
            <person name="Sanchez-Ramirez S."/>
            <person name="Szollosi G.J."/>
            <person name="Szarkandi J.G."/>
            <person name="Papp V."/>
            <person name="Albert L."/>
            <person name="Andreopoulos W."/>
            <person name="Angelini C."/>
            <person name="Antonin V."/>
            <person name="Barry K.W."/>
            <person name="Bougher N.L."/>
            <person name="Buchanan P."/>
            <person name="Buyck B."/>
            <person name="Bense V."/>
            <person name="Catcheside P."/>
            <person name="Chovatia M."/>
            <person name="Cooper J."/>
            <person name="Damon W."/>
            <person name="Desjardin D."/>
            <person name="Finy P."/>
            <person name="Geml J."/>
            <person name="Haridas S."/>
            <person name="Hughes K."/>
            <person name="Justo A."/>
            <person name="Karasinski D."/>
            <person name="Kautmanova I."/>
            <person name="Kiss B."/>
            <person name="Kocsube S."/>
            <person name="Kotiranta H."/>
            <person name="LaButti K.M."/>
            <person name="Lechner B.E."/>
            <person name="Liimatainen K."/>
            <person name="Lipzen A."/>
            <person name="Lukacs Z."/>
            <person name="Mihaltcheva S."/>
            <person name="Morgado L.N."/>
            <person name="Niskanen T."/>
            <person name="Noordeloos M.E."/>
            <person name="Ohm R.A."/>
            <person name="Ortiz-Santana B."/>
            <person name="Ovrebo C."/>
            <person name="Racz N."/>
            <person name="Riley R."/>
            <person name="Savchenko A."/>
            <person name="Shiryaev A."/>
            <person name="Soop K."/>
            <person name="Spirin V."/>
            <person name="Szebenyi C."/>
            <person name="Tomsovsky M."/>
            <person name="Tulloss R.E."/>
            <person name="Uehling J."/>
            <person name="Grigoriev I.V."/>
            <person name="Vagvolgyi C."/>
            <person name="Papp T."/>
            <person name="Martin F.M."/>
            <person name="Miettinen O."/>
            <person name="Hibbett D.S."/>
            <person name="Nagy L.G."/>
        </authorList>
    </citation>
    <scope>NUCLEOTIDE SEQUENCE [LARGE SCALE GENOMIC DNA]</scope>
    <source>
        <strain evidence="2 3">FP101781</strain>
    </source>
</reference>
<evidence type="ECO:0000313" key="2">
    <source>
        <dbReference type="EMBL" id="TEB13305.1"/>
    </source>
</evidence>
<keyword evidence="3" id="KW-1185">Reference proteome</keyword>
<gene>
    <name evidence="2" type="ORF">FA13DRAFT_959402</name>
</gene>
<dbReference type="Proteomes" id="UP000298030">
    <property type="component" value="Unassembled WGS sequence"/>
</dbReference>
<keyword evidence="1" id="KW-0732">Signal</keyword>
<dbReference type="EMBL" id="QPFP01000419">
    <property type="protein sequence ID" value="TEB13305.1"/>
    <property type="molecule type" value="Genomic_DNA"/>
</dbReference>
<proteinExistence type="predicted"/>
<evidence type="ECO:0008006" key="4">
    <source>
        <dbReference type="Google" id="ProtNLM"/>
    </source>
</evidence>
<evidence type="ECO:0000256" key="1">
    <source>
        <dbReference type="SAM" id="SignalP"/>
    </source>
</evidence>
<feature type="signal peptide" evidence="1">
    <location>
        <begin position="1"/>
        <end position="16"/>
    </location>
</feature>
<sequence>MNIGVIVLAFFHLGLQLRIEWSSDCPRHASRRVTVALRQGRNVRAEHPDLTLPSRGALKRSYTTRTGHRSGEVTWHTRVATSTLGLVPILDKARLFTGISR</sequence>
<protein>
    <recommendedName>
        <fullName evidence="4">Secreted protein</fullName>
    </recommendedName>
</protein>
<accession>A0A4Y7RWD7</accession>
<evidence type="ECO:0000313" key="3">
    <source>
        <dbReference type="Proteomes" id="UP000298030"/>
    </source>
</evidence>
<name>A0A4Y7RWD7_COPMI</name>
<dbReference type="AlphaFoldDB" id="A0A4Y7RWD7"/>
<organism evidence="2 3">
    <name type="scientific">Coprinellus micaceus</name>
    <name type="common">Glistening ink-cap mushroom</name>
    <name type="synonym">Coprinus micaceus</name>
    <dbReference type="NCBI Taxonomy" id="71717"/>
    <lineage>
        <taxon>Eukaryota</taxon>
        <taxon>Fungi</taxon>
        <taxon>Dikarya</taxon>
        <taxon>Basidiomycota</taxon>
        <taxon>Agaricomycotina</taxon>
        <taxon>Agaricomycetes</taxon>
        <taxon>Agaricomycetidae</taxon>
        <taxon>Agaricales</taxon>
        <taxon>Agaricineae</taxon>
        <taxon>Psathyrellaceae</taxon>
        <taxon>Coprinellus</taxon>
    </lineage>
</organism>
<comment type="caution">
    <text evidence="2">The sequence shown here is derived from an EMBL/GenBank/DDBJ whole genome shotgun (WGS) entry which is preliminary data.</text>
</comment>